<reference evidence="1 2" key="1">
    <citation type="journal article" date="2016" name="Genome Biol. Evol.">
        <title>Divergent and convergent evolution of fungal pathogenicity.</title>
        <authorList>
            <person name="Shang Y."/>
            <person name="Xiao G."/>
            <person name="Zheng P."/>
            <person name="Cen K."/>
            <person name="Zhan S."/>
            <person name="Wang C."/>
        </authorList>
    </citation>
    <scope>NUCLEOTIDE SEQUENCE [LARGE SCALE GENOMIC DNA]</scope>
    <source>
        <strain evidence="1 2">ARSEF 2679</strain>
    </source>
</reference>
<dbReference type="Proteomes" id="UP000076744">
    <property type="component" value="Unassembled WGS sequence"/>
</dbReference>
<evidence type="ECO:0000313" key="1">
    <source>
        <dbReference type="EMBL" id="OAA59914.1"/>
    </source>
</evidence>
<protein>
    <submittedName>
        <fullName evidence="1">Uncharacterized protein</fullName>
    </submittedName>
</protein>
<accession>A0A167STM4</accession>
<gene>
    <name evidence="1" type="ORF">ISF_05925</name>
</gene>
<dbReference type="OrthoDB" id="4861994at2759"/>
<sequence length="191" mass="21482">MCKFYYEVTVCRCQEADRCLGALRTSQINIGGTPYHIISDPVHRSEACARRRVRERQLSASRECFQTTISSRRGPSGDKILYVFTSRPCTMCQFIQVQEFCPCTADDKCRRLDESVQTPFGLRHLVNQTGIVTVVCKQRRFVMSHAAFPARECPNTSEASRAGPGGDSCTYEPADRMCQLCADFCCLPRGV</sequence>
<evidence type="ECO:0000313" key="2">
    <source>
        <dbReference type="Proteomes" id="UP000076744"/>
    </source>
</evidence>
<dbReference type="GeneID" id="30022217"/>
<name>A0A167STM4_CORFA</name>
<dbReference type="EMBL" id="AZHB01000015">
    <property type="protein sequence ID" value="OAA59914.1"/>
    <property type="molecule type" value="Genomic_DNA"/>
</dbReference>
<organism evidence="1 2">
    <name type="scientific">Cordyceps fumosorosea (strain ARSEF 2679)</name>
    <name type="common">Isaria fumosorosea</name>
    <dbReference type="NCBI Taxonomy" id="1081104"/>
    <lineage>
        <taxon>Eukaryota</taxon>
        <taxon>Fungi</taxon>
        <taxon>Dikarya</taxon>
        <taxon>Ascomycota</taxon>
        <taxon>Pezizomycotina</taxon>
        <taxon>Sordariomycetes</taxon>
        <taxon>Hypocreomycetidae</taxon>
        <taxon>Hypocreales</taxon>
        <taxon>Cordycipitaceae</taxon>
        <taxon>Cordyceps</taxon>
    </lineage>
</organism>
<comment type="caution">
    <text evidence="1">The sequence shown here is derived from an EMBL/GenBank/DDBJ whole genome shotgun (WGS) entry which is preliminary data.</text>
</comment>
<proteinExistence type="predicted"/>
<dbReference type="AlphaFoldDB" id="A0A167STM4"/>
<keyword evidence="2" id="KW-1185">Reference proteome</keyword>
<dbReference type="RefSeq" id="XP_018703027.1">
    <property type="nucleotide sequence ID" value="XM_018849530.1"/>
</dbReference>